<dbReference type="EMBL" id="CAJNOE010000197">
    <property type="protein sequence ID" value="CAF1037509.1"/>
    <property type="molecule type" value="Genomic_DNA"/>
</dbReference>
<sequence length="240" mass="28128">MTNQLQSFDKDVHLSSRLIIQNASVLTLDEKNNYYVNAIVIIENGRFKQILPHENDFKSTKNDQIIDATGKLLMPSFVDLHFHTAVAKDTITQVISRKYQHFKTLVLKLKSNNTDKSNELDVFVDEMFNNLEKTLLSNSNDLRQRIKQIRPDPNDPRYNDKMIVYKELLEQMIVLNQKLQNVISQTLDEFHIVIEQLWNDISTNHGNNINRLLEEHENNLNGKWMNNIKEIEIKLNSIEI</sequence>
<dbReference type="GO" id="GO:0016810">
    <property type="term" value="F:hydrolase activity, acting on carbon-nitrogen (but not peptide) bonds"/>
    <property type="evidence" value="ECO:0007669"/>
    <property type="project" value="InterPro"/>
</dbReference>
<dbReference type="Gene3D" id="2.30.40.10">
    <property type="entry name" value="Urease, subunit C, domain 1"/>
    <property type="match status" value="1"/>
</dbReference>
<reference evidence="1" key="1">
    <citation type="submission" date="2021-02" db="EMBL/GenBank/DDBJ databases">
        <authorList>
            <person name="Nowell W R."/>
        </authorList>
    </citation>
    <scope>NUCLEOTIDE SEQUENCE</scope>
</reference>
<dbReference type="InterPro" id="IPR050378">
    <property type="entry name" value="Metallo-dep_Hydrolases_sf"/>
</dbReference>
<protein>
    <submittedName>
        <fullName evidence="1">Uncharacterized protein</fullName>
    </submittedName>
</protein>
<accession>A0A814JLN4</accession>
<evidence type="ECO:0000313" key="1">
    <source>
        <dbReference type="EMBL" id="CAF1037509.1"/>
    </source>
</evidence>
<dbReference type="Proteomes" id="UP000663860">
    <property type="component" value="Unassembled WGS sequence"/>
</dbReference>
<dbReference type="InterPro" id="IPR011059">
    <property type="entry name" value="Metal-dep_hydrolase_composite"/>
</dbReference>
<organism evidence="1 2">
    <name type="scientific">Adineta steineri</name>
    <dbReference type="NCBI Taxonomy" id="433720"/>
    <lineage>
        <taxon>Eukaryota</taxon>
        <taxon>Metazoa</taxon>
        <taxon>Spiralia</taxon>
        <taxon>Gnathifera</taxon>
        <taxon>Rotifera</taxon>
        <taxon>Eurotatoria</taxon>
        <taxon>Bdelloidea</taxon>
        <taxon>Adinetida</taxon>
        <taxon>Adinetidae</taxon>
        <taxon>Adineta</taxon>
    </lineage>
</organism>
<proteinExistence type="predicted"/>
<evidence type="ECO:0000313" key="2">
    <source>
        <dbReference type="Proteomes" id="UP000663860"/>
    </source>
</evidence>
<dbReference type="AlphaFoldDB" id="A0A814JLN4"/>
<name>A0A814JLN4_9BILA</name>
<dbReference type="SUPFAM" id="SSF51338">
    <property type="entry name" value="Composite domain of metallo-dependent hydrolases"/>
    <property type="match status" value="1"/>
</dbReference>
<dbReference type="PANTHER" id="PTHR11647">
    <property type="entry name" value="HYDRANTOINASE/DIHYDROPYRIMIDINASE FAMILY MEMBER"/>
    <property type="match status" value="1"/>
</dbReference>
<dbReference type="PANTHER" id="PTHR11647:SF1">
    <property type="entry name" value="COLLAPSIN RESPONSE MEDIATOR PROTEIN"/>
    <property type="match status" value="1"/>
</dbReference>
<comment type="caution">
    <text evidence="1">The sequence shown here is derived from an EMBL/GenBank/DDBJ whole genome shotgun (WGS) entry which is preliminary data.</text>
</comment>
<gene>
    <name evidence="1" type="ORF">IZO911_LOCUS19603</name>
</gene>